<evidence type="ECO:0000313" key="1">
    <source>
        <dbReference type="EMBL" id="GAB18772.1"/>
    </source>
</evidence>
<accession>H0R121</accession>
<sequence length="214" mass="23410">MSYDLWLIPEQHCDTATSARDYALAQDEANEPGTDVAEGLAAAISALDAPLEEEAGFLSLFPLDGTGGAVFVPSPWSAIQQARDIVVPQAFSVGYGVYDPQLDIVLDPREARAGHLMTSNEGTFPTLTRGLVEHFARAMKVKDFVIIETADEVYIQSQRTDVGAYDLEYRDGSSDRHFGTEVASPDDVVEAMLEWLAGNVAAYQRHSWRKLDLG</sequence>
<name>H0R121_9ACTN</name>
<dbReference type="AlphaFoldDB" id="H0R121"/>
<dbReference type="STRING" id="1077974.GOEFS_064_00110"/>
<dbReference type="OrthoDB" id="3829914at2"/>
<dbReference type="RefSeq" id="WP_007318108.1">
    <property type="nucleotide sequence ID" value="NZ_BAEH01000064.1"/>
</dbReference>
<organism evidence="1 2">
    <name type="scientific">Gordonia effusa NBRC 100432</name>
    <dbReference type="NCBI Taxonomy" id="1077974"/>
    <lineage>
        <taxon>Bacteria</taxon>
        <taxon>Bacillati</taxon>
        <taxon>Actinomycetota</taxon>
        <taxon>Actinomycetes</taxon>
        <taxon>Mycobacteriales</taxon>
        <taxon>Gordoniaceae</taxon>
        <taxon>Gordonia</taxon>
    </lineage>
</organism>
<gene>
    <name evidence="1" type="ORF">GOEFS_064_00110</name>
</gene>
<proteinExistence type="predicted"/>
<keyword evidence="2" id="KW-1185">Reference proteome</keyword>
<evidence type="ECO:0000313" key="2">
    <source>
        <dbReference type="Proteomes" id="UP000035034"/>
    </source>
</evidence>
<reference evidence="1 2" key="1">
    <citation type="submission" date="2011-12" db="EMBL/GenBank/DDBJ databases">
        <title>Whole genome shotgun sequence of Gordonia effusa NBRC 100432.</title>
        <authorList>
            <person name="Yoshida I."/>
            <person name="Takarada H."/>
            <person name="Hosoyama A."/>
            <person name="Tsuchikane K."/>
            <person name="Katsumata H."/>
            <person name="Yamazaki S."/>
            <person name="Fujita N."/>
        </authorList>
    </citation>
    <scope>NUCLEOTIDE SEQUENCE [LARGE SCALE GENOMIC DNA]</scope>
    <source>
        <strain evidence="1 2">NBRC 100432</strain>
    </source>
</reference>
<dbReference type="EMBL" id="BAEH01000064">
    <property type="protein sequence ID" value="GAB18772.1"/>
    <property type="molecule type" value="Genomic_DNA"/>
</dbReference>
<dbReference type="eggNOG" id="ENOG50336YX">
    <property type="taxonomic scope" value="Bacteria"/>
</dbReference>
<dbReference type="Proteomes" id="UP000035034">
    <property type="component" value="Unassembled WGS sequence"/>
</dbReference>
<comment type="caution">
    <text evidence="1">The sequence shown here is derived from an EMBL/GenBank/DDBJ whole genome shotgun (WGS) entry which is preliminary data.</text>
</comment>
<protein>
    <submittedName>
        <fullName evidence="1">Uncharacterized protein</fullName>
    </submittedName>
</protein>